<keyword evidence="9" id="KW-1185">Reference proteome</keyword>
<keyword evidence="2 5" id="KW-0812">Transmembrane</keyword>
<evidence type="ECO:0000313" key="9">
    <source>
        <dbReference type="Proteomes" id="UP001174694"/>
    </source>
</evidence>
<comment type="caution">
    <text evidence="8">The sequence shown here is derived from an EMBL/GenBank/DDBJ whole genome shotgun (WGS) entry which is preliminary data.</text>
</comment>
<dbReference type="GO" id="GO:0005783">
    <property type="term" value="C:endoplasmic reticulum"/>
    <property type="evidence" value="ECO:0007669"/>
    <property type="project" value="TreeGrafter"/>
</dbReference>
<evidence type="ECO:0000256" key="5">
    <source>
        <dbReference type="PROSITE-ProRule" id="PRU00205"/>
    </source>
</evidence>
<dbReference type="InterPro" id="IPR006634">
    <property type="entry name" value="TLC-dom"/>
</dbReference>
<feature type="transmembrane region" description="Helical" evidence="6">
    <location>
        <begin position="75"/>
        <end position="94"/>
    </location>
</feature>
<evidence type="ECO:0000256" key="6">
    <source>
        <dbReference type="SAM" id="Phobius"/>
    </source>
</evidence>
<accession>A0AA38RVT6</accession>
<protein>
    <submittedName>
        <fullName evidence="8">Transmembrane protein 56</fullName>
    </submittedName>
</protein>
<dbReference type="InterPro" id="IPR050846">
    <property type="entry name" value="TLCD"/>
</dbReference>
<organism evidence="8 9">
    <name type="scientific">Pleurostoma richardsiae</name>
    <dbReference type="NCBI Taxonomy" id="41990"/>
    <lineage>
        <taxon>Eukaryota</taxon>
        <taxon>Fungi</taxon>
        <taxon>Dikarya</taxon>
        <taxon>Ascomycota</taxon>
        <taxon>Pezizomycotina</taxon>
        <taxon>Sordariomycetes</taxon>
        <taxon>Sordariomycetidae</taxon>
        <taxon>Calosphaeriales</taxon>
        <taxon>Pleurostomataceae</taxon>
        <taxon>Pleurostoma</taxon>
    </lineage>
</organism>
<proteinExistence type="predicted"/>
<feature type="transmembrane region" description="Helical" evidence="6">
    <location>
        <begin position="36"/>
        <end position="54"/>
    </location>
</feature>
<comment type="subcellular location">
    <subcellularLocation>
        <location evidence="1">Membrane</location>
        <topology evidence="1">Multi-pass membrane protein</topology>
    </subcellularLocation>
</comment>
<evidence type="ECO:0000313" key="8">
    <source>
        <dbReference type="EMBL" id="KAJ9157663.1"/>
    </source>
</evidence>
<evidence type="ECO:0000256" key="1">
    <source>
        <dbReference type="ARBA" id="ARBA00004141"/>
    </source>
</evidence>
<dbReference type="GO" id="GO:0016020">
    <property type="term" value="C:membrane"/>
    <property type="evidence" value="ECO:0007669"/>
    <property type="project" value="UniProtKB-SubCell"/>
</dbReference>
<reference evidence="8" key="1">
    <citation type="submission" date="2022-07" db="EMBL/GenBank/DDBJ databases">
        <title>Fungi with potential for degradation of polypropylene.</title>
        <authorList>
            <person name="Gostincar C."/>
        </authorList>
    </citation>
    <scope>NUCLEOTIDE SEQUENCE</scope>
    <source>
        <strain evidence="8">EXF-13308</strain>
    </source>
</reference>
<dbReference type="PANTHER" id="PTHR13439:SF0">
    <property type="entry name" value="TOPOISOMERASE I DAMAGE AFFECTED PROTEIN 4"/>
    <property type="match status" value="1"/>
</dbReference>
<keyword evidence="4 5" id="KW-0472">Membrane</keyword>
<dbReference type="EMBL" id="JANBVO010000001">
    <property type="protein sequence ID" value="KAJ9157663.1"/>
    <property type="molecule type" value="Genomic_DNA"/>
</dbReference>
<dbReference type="GO" id="GO:0055088">
    <property type="term" value="P:lipid homeostasis"/>
    <property type="evidence" value="ECO:0007669"/>
    <property type="project" value="TreeGrafter"/>
</dbReference>
<dbReference type="Proteomes" id="UP001174694">
    <property type="component" value="Unassembled WGS sequence"/>
</dbReference>
<dbReference type="PANTHER" id="PTHR13439">
    <property type="entry name" value="CT120 PROTEIN"/>
    <property type="match status" value="1"/>
</dbReference>
<evidence type="ECO:0000256" key="3">
    <source>
        <dbReference type="ARBA" id="ARBA00022989"/>
    </source>
</evidence>
<gene>
    <name evidence="8" type="ORF">NKR23_g108</name>
</gene>
<feature type="transmembrane region" description="Helical" evidence="6">
    <location>
        <begin position="164"/>
        <end position="187"/>
    </location>
</feature>
<feature type="transmembrane region" description="Helical" evidence="6">
    <location>
        <begin position="199"/>
        <end position="219"/>
    </location>
</feature>
<feature type="transmembrane region" description="Helical" evidence="6">
    <location>
        <begin position="268"/>
        <end position="290"/>
    </location>
</feature>
<evidence type="ECO:0000256" key="2">
    <source>
        <dbReference type="ARBA" id="ARBA00022692"/>
    </source>
</evidence>
<dbReference type="SMART" id="SM00724">
    <property type="entry name" value="TLC"/>
    <property type="match status" value="1"/>
</dbReference>
<dbReference type="Pfam" id="PF03798">
    <property type="entry name" value="TRAM_LAG1_CLN8"/>
    <property type="match status" value="1"/>
</dbReference>
<feature type="transmembrane region" description="Helical" evidence="6">
    <location>
        <begin position="136"/>
        <end position="158"/>
    </location>
</feature>
<evidence type="ECO:0000259" key="7">
    <source>
        <dbReference type="PROSITE" id="PS50922"/>
    </source>
</evidence>
<keyword evidence="3 6" id="KW-1133">Transmembrane helix</keyword>
<evidence type="ECO:0000256" key="4">
    <source>
        <dbReference type="ARBA" id="ARBA00023136"/>
    </source>
</evidence>
<dbReference type="AlphaFoldDB" id="A0AA38RVT6"/>
<name>A0AA38RVT6_9PEZI</name>
<feature type="transmembrane region" description="Helical" evidence="6">
    <location>
        <begin position="109"/>
        <end position="129"/>
    </location>
</feature>
<feature type="domain" description="TLC" evidence="7">
    <location>
        <begin position="68"/>
        <end position="301"/>
    </location>
</feature>
<dbReference type="PROSITE" id="PS50922">
    <property type="entry name" value="TLC"/>
    <property type="match status" value="1"/>
</dbReference>
<sequence length="352" mass="40066">MRDPFFIPPIPALSKAVEPWAEKYSLPTLPLHVHEVLAAALLYTFIQLVVSPWASKKYFPAYYPKSRGKKANWDAHVVSLVQSVLINIMSLWVMCVDEERKQMDWQERIWGYTGAAGLVQAFAAGYFVWDLITTLVYIDVFGVGLLAHAVSALVVYLIGFRPFLNYYGCVFILYELSTPFLNIHWFFDKLGMTGSKAQLYNGLCLLFTFFSARLVYGVYQSGWVYVDMWRAIHSSPASEYMSSTVADETLPGTEDIMAFSKEAPPLPVWLAGTYVASNIVLNSLNFHWYFKMIKAVRKRFEPAKEDVKEKVEGAGRGTSTQFEKFEKAAQSLRRRSISEIDIEIDDDLGDMQ</sequence>